<reference evidence="1" key="1">
    <citation type="submission" date="2021-06" db="EMBL/GenBank/DDBJ databases">
        <authorList>
            <person name="Kallberg Y."/>
            <person name="Tangrot J."/>
            <person name="Rosling A."/>
        </authorList>
    </citation>
    <scope>NUCLEOTIDE SEQUENCE</scope>
    <source>
        <strain evidence="1">AU212A</strain>
    </source>
</reference>
<gene>
    <name evidence="1" type="ORF">SCALOS_LOCUS8646</name>
</gene>
<organism evidence="1 2">
    <name type="scientific">Scutellospora calospora</name>
    <dbReference type="NCBI Taxonomy" id="85575"/>
    <lineage>
        <taxon>Eukaryota</taxon>
        <taxon>Fungi</taxon>
        <taxon>Fungi incertae sedis</taxon>
        <taxon>Mucoromycota</taxon>
        <taxon>Glomeromycotina</taxon>
        <taxon>Glomeromycetes</taxon>
        <taxon>Diversisporales</taxon>
        <taxon>Gigasporaceae</taxon>
        <taxon>Scutellospora</taxon>
    </lineage>
</organism>
<name>A0ACA9NGS3_9GLOM</name>
<evidence type="ECO:0000313" key="2">
    <source>
        <dbReference type="Proteomes" id="UP000789860"/>
    </source>
</evidence>
<dbReference type="EMBL" id="CAJVPM010023670">
    <property type="protein sequence ID" value="CAG8650507.1"/>
    <property type="molecule type" value="Genomic_DNA"/>
</dbReference>
<accession>A0ACA9NGS3</accession>
<sequence length="54" mass="5919">NPISPEILKAVASRVTANDRKDILLLDTTPLEDSGPFEVPLPREVHPPDNYVPA</sequence>
<keyword evidence="2" id="KW-1185">Reference proteome</keyword>
<proteinExistence type="predicted"/>
<feature type="non-terminal residue" evidence="1">
    <location>
        <position position="1"/>
    </location>
</feature>
<feature type="non-terminal residue" evidence="1">
    <location>
        <position position="54"/>
    </location>
</feature>
<evidence type="ECO:0000313" key="1">
    <source>
        <dbReference type="EMBL" id="CAG8650507.1"/>
    </source>
</evidence>
<comment type="caution">
    <text evidence="1">The sequence shown here is derived from an EMBL/GenBank/DDBJ whole genome shotgun (WGS) entry which is preliminary data.</text>
</comment>
<dbReference type="Proteomes" id="UP000789860">
    <property type="component" value="Unassembled WGS sequence"/>
</dbReference>
<protein>
    <submittedName>
        <fullName evidence="1">8182_t:CDS:1</fullName>
    </submittedName>
</protein>